<evidence type="ECO:0000259" key="1">
    <source>
        <dbReference type="PROSITE" id="PS50004"/>
    </source>
</evidence>
<dbReference type="GO" id="GO:0008017">
    <property type="term" value="F:microtubule binding"/>
    <property type="evidence" value="ECO:0007669"/>
    <property type="project" value="TreeGrafter"/>
</dbReference>
<dbReference type="PROSITE" id="PS50004">
    <property type="entry name" value="C2"/>
    <property type="match status" value="1"/>
</dbReference>
<sequence>MSMSTFASRDLIIWLQSLDLGSSFKNIKRDFGNGYMIAQILVHYFPKDVHMPAFYSGTSSQAKKNNWEQIEKIIKKKESEFRMDKHILVGAAAGDEQQLLNFLVHLHSVLQNRDKNKLDSTNGIDITKRLIDWITKLLFPHAVIEKPIFAYLNEDVKSANIDQTLLPIFSGLESEDSCSLCLNSLLSSTVSPPADDHFTFYEVSCCFVNIVKSSVKILGLNNAMVIGNLGTLHKDFEVSYDANYHFIDYIVTDKEFQNSEYCLWAISILLKGVEGLLIDKGKFMTYVLNARISKVIKLSIAMSFDIRTKNPRFFLESFIESDLSTTGSISVPLDFLDIKRTLNLEYNFYNFLYAQGDVEQFVGDIINKVEEQVMQWRPNFFNFLLFLSKRNPALASQIVVSHEKLFLLGLAHSITRYPRWLPVLVAIAKRSTPSHDNFKKFLERDSQKVLFANIQKNIPKLDILSKHRPSDPFIVVYIMEKHPSIASPTFKMVGMTEVKMNDSNPVFSTTICVNYYFESIQILRFEVYDKDDDDLRNLSKHDLIGTIECKMSQLMTSPDSKFQAPIRHRRGQSGDLIVKYEEQKDFNTFIQ</sequence>
<proteinExistence type="predicted"/>
<dbReference type="SMART" id="SM00239">
    <property type="entry name" value="C2"/>
    <property type="match status" value="1"/>
</dbReference>
<dbReference type="InterPro" id="IPR052111">
    <property type="entry name" value="Spermatogenesis_Ciliary_MAP"/>
</dbReference>
<feature type="domain" description="C2" evidence="1">
    <location>
        <begin position="434"/>
        <end position="566"/>
    </location>
</feature>
<organism evidence="2 3">
    <name type="scientific">Rozella allomycis (strain CSF55)</name>
    <dbReference type="NCBI Taxonomy" id="988480"/>
    <lineage>
        <taxon>Eukaryota</taxon>
        <taxon>Fungi</taxon>
        <taxon>Fungi incertae sedis</taxon>
        <taxon>Cryptomycota</taxon>
        <taxon>Cryptomycota incertae sedis</taxon>
        <taxon>Rozella</taxon>
    </lineage>
</organism>
<dbReference type="Pfam" id="PF00168">
    <property type="entry name" value="C2"/>
    <property type="match status" value="1"/>
</dbReference>
<accession>A0A075AXC8</accession>
<evidence type="ECO:0000313" key="2">
    <source>
        <dbReference type="EMBL" id="EPZ33377.1"/>
    </source>
</evidence>
<dbReference type="InterPro" id="IPR036872">
    <property type="entry name" value="CH_dom_sf"/>
</dbReference>
<dbReference type="STRING" id="988480.A0A075AXC8"/>
<dbReference type="Proteomes" id="UP000030755">
    <property type="component" value="Unassembled WGS sequence"/>
</dbReference>
<dbReference type="InterPro" id="IPR035892">
    <property type="entry name" value="C2_domain_sf"/>
</dbReference>
<dbReference type="EMBL" id="KE561064">
    <property type="protein sequence ID" value="EPZ33377.1"/>
    <property type="molecule type" value="Genomic_DNA"/>
</dbReference>
<dbReference type="Pfam" id="PF06294">
    <property type="entry name" value="CH_2"/>
    <property type="match status" value="1"/>
</dbReference>
<dbReference type="PANTHER" id="PTHR12509">
    <property type="entry name" value="SPERMATOGENESIS-ASSOCIATED 4-RELATED"/>
    <property type="match status" value="1"/>
</dbReference>
<keyword evidence="3" id="KW-1185">Reference proteome</keyword>
<reference evidence="2 3" key="1">
    <citation type="journal article" date="2013" name="Curr. Biol.">
        <title>Shared signatures of parasitism and phylogenomics unite Cryptomycota and microsporidia.</title>
        <authorList>
            <person name="James T.Y."/>
            <person name="Pelin A."/>
            <person name="Bonen L."/>
            <person name="Ahrendt S."/>
            <person name="Sain D."/>
            <person name="Corradi N."/>
            <person name="Stajich J.E."/>
        </authorList>
    </citation>
    <scope>NUCLEOTIDE SEQUENCE [LARGE SCALE GENOMIC DNA]</scope>
    <source>
        <strain evidence="2 3">CSF55</strain>
    </source>
</reference>
<protein>
    <recommendedName>
        <fullName evidence="1">C2 domain-containing protein</fullName>
    </recommendedName>
</protein>
<dbReference type="CDD" id="cd04048">
    <property type="entry name" value="C2A_Copine"/>
    <property type="match status" value="1"/>
</dbReference>
<dbReference type="OrthoDB" id="62528at2759"/>
<evidence type="ECO:0000313" key="3">
    <source>
        <dbReference type="Proteomes" id="UP000030755"/>
    </source>
</evidence>
<name>A0A075AXC8_ROZAC</name>
<dbReference type="GO" id="GO:0005930">
    <property type="term" value="C:axoneme"/>
    <property type="evidence" value="ECO:0007669"/>
    <property type="project" value="TreeGrafter"/>
</dbReference>
<dbReference type="Gene3D" id="2.60.40.150">
    <property type="entry name" value="C2 domain"/>
    <property type="match status" value="1"/>
</dbReference>
<gene>
    <name evidence="2" type="ORF">O9G_003238</name>
</gene>
<dbReference type="PANTHER" id="PTHR12509:SF8">
    <property type="entry name" value="SPERMATOGENESIS-ASSOCIATED PROTEIN 4"/>
    <property type="match status" value="1"/>
</dbReference>
<dbReference type="AlphaFoldDB" id="A0A075AXC8"/>
<dbReference type="Gene3D" id="1.10.418.10">
    <property type="entry name" value="Calponin-like domain"/>
    <property type="match status" value="1"/>
</dbReference>
<dbReference type="InterPro" id="IPR010441">
    <property type="entry name" value="CH_2"/>
</dbReference>
<dbReference type="SUPFAM" id="SSF49562">
    <property type="entry name" value="C2 domain (Calcium/lipid-binding domain, CaLB)"/>
    <property type="match status" value="1"/>
</dbReference>
<dbReference type="HOGENOM" id="CLU_461621_0_0_1"/>
<dbReference type="InterPro" id="IPR000008">
    <property type="entry name" value="C2_dom"/>
</dbReference>
<dbReference type="GO" id="GO:0051493">
    <property type="term" value="P:regulation of cytoskeleton organization"/>
    <property type="evidence" value="ECO:0007669"/>
    <property type="project" value="TreeGrafter"/>
</dbReference>